<keyword evidence="11" id="KW-1185">Reference proteome</keyword>
<evidence type="ECO:0000256" key="2">
    <source>
        <dbReference type="ARBA" id="ARBA00022473"/>
    </source>
</evidence>
<organism evidence="11 12">
    <name type="scientific">Coffea arabica</name>
    <name type="common">Arabian coffee</name>
    <dbReference type="NCBI Taxonomy" id="13443"/>
    <lineage>
        <taxon>Eukaryota</taxon>
        <taxon>Viridiplantae</taxon>
        <taxon>Streptophyta</taxon>
        <taxon>Embryophyta</taxon>
        <taxon>Tracheophyta</taxon>
        <taxon>Spermatophyta</taxon>
        <taxon>Magnoliopsida</taxon>
        <taxon>eudicotyledons</taxon>
        <taxon>Gunneridae</taxon>
        <taxon>Pentapetalae</taxon>
        <taxon>asterids</taxon>
        <taxon>lamiids</taxon>
        <taxon>Gentianales</taxon>
        <taxon>Rubiaceae</taxon>
        <taxon>Ixoroideae</taxon>
        <taxon>Gardenieae complex</taxon>
        <taxon>Bertiereae - Coffeeae clade</taxon>
        <taxon>Coffeeae</taxon>
        <taxon>Coffea</taxon>
    </lineage>
</organism>
<feature type="domain" description="SOSEKI DIX-like" evidence="10">
    <location>
        <begin position="32"/>
        <end position="120"/>
    </location>
</feature>
<evidence type="ECO:0000256" key="8">
    <source>
        <dbReference type="ARBA" id="ARBA00046534"/>
    </source>
</evidence>
<gene>
    <name evidence="12" type="primary">LOC113697966</name>
</gene>
<dbReference type="GO" id="GO:0051301">
    <property type="term" value="P:cell division"/>
    <property type="evidence" value="ECO:0007669"/>
    <property type="project" value="UniProtKB-KW"/>
</dbReference>
<evidence type="ECO:0000256" key="6">
    <source>
        <dbReference type="ARBA" id="ARBA00023306"/>
    </source>
</evidence>
<dbReference type="RefSeq" id="XP_027073404.1">
    <property type="nucleotide sequence ID" value="XM_027217603.2"/>
</dbReference>
<evidence type="ECO:0000313" key="11">
    <source>
        <dbReference type="Proteomes" id="UP001652660"/>
    </source>
</evidence>
<feature type="region of interest" description="Disordered" evidence="9">
    <location>
        <begin position="324"/>
        <end position="353"/>
    </location>
</feature>
<dbReference type="GeneID" id="113697966"/>
<protein>
    <submittedName>
        <fullName evidence="12">Protein SOSEKI 2-like</fullName>
    </submittedName>
</protein>
<feature type="compositionally biased region" description="Basic residues" evidence="9">
    <location>
        <begin position="460"/>
        <end position="473"/>
    </location>
</feature>
<dbReference type="PIRSF" id="PIRSF031043">
    <property type="entry name" value="UCP031043"/>
    <property type="match status" value="1"/>
</dbReference>
<evidence type="ECO:0000259" key="10">
    <source>
        <dbReference type="Pfam" id="PF06136"/>
    </source>
</evidence>
<dbReference type="AlphaFoldDB" id="A0A6P6T543"/>
<evidence type="ECO:0000256" key="3">
    <source>
        <dbReference type="ARBA" id="ARBA00022475"/>
    </source>
</evidence>
<evidence type="ECO:0000256" key="7">
    <source>
        <dbReference type="ARBA" id="ARBA00024211"/>
    </source>
</evidence>
<keyword evidence="2" id="KW-0217">Developmental protein</keyword>
<evidence type="ECO:0000313" key="12">
    <source>
        <dbReference type="RefSeq" id="XP_027073404.1"/>
    </source>
</evidence>
<dbReference type="PANTHER" id="PTHR31083:SF18">
    <property type="entry name" value="PROTEIN SOSEKI 2"/>
    <property type="match status" value="1"/>
</dbReference>
<proteinExistence type="inferred from homology"/>
<feature type="compositionally biased region" description="Low complexity" evidence="9">
    <location>
        <begin position="265"/>
        <end position="275"/>
    </location>
</feature>
<dbReference type="InterPro" id="IPR010369">
    <property type="entry name" value="SOK"/>
</dbReference>
<dbReference type="Pfam" id="PF06136">
    <property type="entry name" value="SOK"/>
    <property type="match status" value="1"/>
</dbReference>
<evidence type="ECO:0000256" key="4">
    <source>
        <dbReference type="ARBA" id="ARBA00022618"/>
    </source>
</evidence>
<dbReference type="GO" id="GO:0005886">
    <property type="term" value="C:plasma membrane"/>
    <property type="evidence" value="ECO:0007669"/>
    <property type="project" value="UniProtKB-SubCell"/>
</dbReference>
<dbReference type="GO" id="GO:0051258">
    <property type="term" value="P:protein polymerization"/>
    <property type="evidence" value="ECO:0007669"/>
    <property type="project" value="UniProtKB-ARBA"/>
</dbReference>
<accession>A0A6P6T543</accession>
<dbReference type="GO" id="GO:0090708">
    <property type="term" value="P:specification of plant organ axis polarity"/>
    <property type="evidence" value="ECO:0007669"/>
    <property type="project" value="UniProtKB-ARBA"/>
</dbReference>
<name>A0A6P6T543_COFAR</name>
<comment type="similarity">
    <text evidence="7">Belongs to the SOSEKI family.</text>
</comment>
<keyword evidence="4" id="KW-0132">Cell division</keyword>
<comment type="subunit">
    <text evidence="8">Homodimer. Forms long polymer filaments with other SOKs proteins polymers (e.g. SOK1, SOK2, SOK3 and SOK4) crucial for polar localization and biological activity. Binds to ANGUSTIFOLIA (AN).</text>
</comment>
<keyword evidence="5" id="KW-0472">Membrane</keyword>
<dbReference type="InterPro" id="IPR021182">
    <property type="entry name" value="SOK_magnoliopsida"/>
</dbReference>
<feature type="region of interest" description="Disordered" evidence="9">
    <location>
        <begin position="170"/>
        <end position="300"/>
    </location>
</feature>
<reference evidence="12" key="2">
    <citation type="submission" date="2025-08" db="UniProtKB">
        <authorList>
            <consortium name="RefSeq"/>
        </authorList>
    </citation>
    <scope>IDENTIFICATION</scope>
    <source>
        <tissue evidence="12">Leaves</tissue>
    </source>
</reference>
<evidence type="ECO:0000256" key="5">
    <source>
        <dbReference type="ARBA" id="ARBA00023136"/>
    </source>
</evidence>
<dbReference type="OrthoDB" id="1731358at2759"/>
<dbReference type="Proteomes" id="UP001652660">
    <property type="component" value="Chromosome 7c"/>
</dbReference>
<keyword evidence="3" id="KW-1003">Cell membrane</keyword>
<dbReference type="InterPro" id="IPR048351">
    <property type="entry name" value="SOK_DIX"/>
</dbReference>
<comment type="subcellular location">
    <subcellularLocation>
        <location evidence="1">Cell membrane</location>
        <topology evidence="1">Peripheral membrane protein</topology>
        <orientation evidence="1">Cytoplasmic side</orientation>
    </subcellularLocation>
</comment>
<dbReference type="PANTHER" id="PTHR31083">
    <property type="entry name" value="UPSTREAM OF FLC PROTEIN (DUF966)"/>
    <property type="match status" value="1"/>
</dbReference>
<keyword evidence="6" id="KW-0131">Cell cycle</keyword>
<reference evidence="11" key="1">
    <citation type="journal article" date="2025" name="Foods">
        <title>Unveiling the Microbial Signatures of Arabica Coffee Cherries: Insights into Ripeness Specific Diversity, Functional Traits, and Implications for Quality and Safety.</title>
        <authorList>
            <consortium name="RefSeq"/>
            <person name="Tenea G.N."/>
            <person name="Cifuentes V."/>
            <person name="Reyes P."/>
            <person name="Cevallos-Vallejos M."/>
        </authorList>
    </citation>
    <scope>NUCLEOTIDE SEQUENCE [LARGE SCALE GENOMIC DNA]</scope>
</reference>
<dbReference type="GO" id="GO:0051302">
    <property type="term" value="P:regulation of cell division"/>
    <property type="evidence" value="ECO:0007669"/>
    <property type="project" value="UniProtKB-ARBA"/>
</dbReference>
<evidence type="ECO:0000256" key="9">
    <source>
        <dbReference type="SAM" id="MobiDB-lite"/>
    </source>
</evidence>
<feature type="region of interest" description="Disordered" evidence="9">
    <location>
        <begin position="414"/>
        <end position="473"/>
    </location>
</feature>
<evidence type="ECO:0000256" key="1">
    <source>
        <dbReference type="ARBA" id="ARBA00004413"/>
    </source>
</evidence>
<sequence>MEVRGRRSRDMSPERVKICTQSRLIRPAFKKVQVVYYLTRNGQLEHPHYLEVTHLANQQLRLKDVIDRLTLLRGKAMPSLYSWSCKRSYKNGYVWNDLAENDIIYPSEGAEYVLKGSEIVSDGCTEKFQQLRVGSSTQQNQQLPLGNVQQRPGVVEITNFHPKRRSLGHVHHHNNEYEDNDQNEADQVEEEELDQEEEYEEKSSCYTTSTTPQYSRCSRGVSTDEIHHHQLHHQRPQKQEQKKQKQESQETMKNPRSEFILENESPPSTTSSSLSDKAMNETSNTSKRFEDGDPVGNEPLLSRNSMLFQLIACGGSLSFRGNTNGKNVPDLKQLQQPPPATTTTAATPAGARRSNCSDLHKGVLCKSAAAGYKAAAAMEEEDEIKYMSENPRFGNLQAEEKEYFSGSIVESMATDDRAQVEPSSLKKSSSYNEERSSRSAIEDAEATEEERREKALKGKCIPRKRSSSKQSKK</sequence>
<feature type="compositionally biased region" description="Basic and acidic residues" evidence="9">
    <location>
        <begin position="432"/>
        <end position="441"/>
    </location>
</feature>
<feature type="compositionally biased region" description="Basic and acidic residues" evidence="9">
    <location>
        <begin position="237"/>
        <end position="256"/>
    </location>
</feature>
<dbReference type="GO" id="GO:2000067">
    <property type="term" value="P:regulation of root morphogenesis"/>
    <property type="evidence" value="ECO:0007669"/>
    <property type="project" value="UniProtKB-ARBA"/>
</dbReference>
<feature type="compositionally biased region" description="Polar residues" evidence="9">
    <location>
        <begin position="204"/>
        <end position="216"/>
    </location>
</feature>
<feature type="compositionally biased region" description="Acidic residues" evidence="9">
    <location>
        <begin position="177"/>
        <end position="200"/>
    </location>
</feature>